<evidence type="ECO:0000256" key="8">
    <source>
        <dbReference type="RuleBase" id="RU003956"/>
    </source>
</evidence>
<evidence type="ECO:0000256" key="6">
    <source>
        <dbReference type="ARBA" id="ARBA00048348"/>
    </source>
</evidence>
<feature type="binding site" evidence="7">
    <location>
        <position position="87"/>
    </location>
    <ligand>
        <name>Zn(2+)</name>
        <dbReference type="ChEBI" id="CHEBI:29105"/>
    </ligand>
</feature>
<reference evidence="9" key="1">
    <citation type="submission" date="2019-08" db="EMBL/GenBank/DDBJ databases">
        <title>Reference gene set and small RNA set construction with multiple tissues from Davidia involucrata Baill.</title>
        <authorList>
            <person name="Yang H."/>
            <person name="Zhou C."/>
            <person name="Li G."/>
            <person name="Wang J."/>
            <person name="Gao P."/>
            <person name="Wang M."/>
            <person name="Wang R."/>
            <person name="Zhao Y."/>
        </authorList>
    </citation>
    <scope>NUCLEOTIDE SEQUENCE</scope>
    <source>
        <tissue evidence="9">Mixed with DoveR01_LX</tissue>
    </source>
</reference>
<dbReference type="AlphaFoldDB" id="A0A5B6YMQ3"/>
<organism evidence="9">
    <name type="scientific">Davidia involucrata</name>
    <name type="common">Dove tree</name>
    <dbReference type="NCBI Taxonomy" id="16924"/>
    <lineage>
        <taxon>Eukaryota</taxon>
        <taxon>Viridiplantae</taxon>
        <taxon>Streptophyta</taxon>
        <taxon>Embryophyta</taxon>
        <taxon>Tracheophyta</taxon>
        <taxon>Spermatophyta</taxon>
        <taxon>Magnoliopsida</taxon>
        <taxon>eudicotyledons</taxon>
        <taxon>Gunneridae</taxon>
        <taxon>Pentapetalae</taxon>
        <taxon>asterids</taxon>
        <taxon>Cornales</taxon>
        <taxon>Nyssaceae</taxon>
        <taxon>Davidia</taxon>
    </lineage>
</organism>
<sequence>MAENSTEVAVTEVERLLREEERLDDKNETELEKITTALEGTNLDTFNPIEEIKHGFMHFKIHEFDKYPDYYHALAESQSPKFLVFACSDSRVCPSVILNFRPGEAFMCRNIANLVPQFNQVRYSGVGAVIEYAVTALKVKTILVTGHSRCGGIERLMSLPDEDGTSYDFIDDWVKIGLPAKAKVQSEFGNLPLCEQLQICEREAVNLSLVNLLTYPYVRAGVADKTLELMGGYYDFVNGTFTVWGLDFGFKPALEFGSKPPLFV</sequence>
<comment type="catalytic activity">
    <reaction evidence="6 8">
        <text>hydrogencarbonate + H(+) = CO2 + H2O</text>
        <dbReference type="Rhea" id="RHEA:10748"/>
        <dbReference type="ChEBI" id="CHEBI:15377"/>
        <dbReference type="ChEBI" id="CHEBI:15378"/>
        <dbReference type="ChEBI" id="CHEBI:16526"/>
        <dbReference type="ChEBI" id="CHEBI:17544"/>
        <dbReference type="EC" id="4.2.1.1"/>
    </reaction>
</comment>
<name>A0A5B6YMQ3_DAVIN</name>
<dbReference type="InterPro" id="IPR015892">
    <property type="entry name" value="Carbonic_anhydrase_CS"/>
</dbReference>
<comment type="similarity">
    <text evidence="2 8">Belongs to the beta-class carbonic anhydrase family.</text>
</comment>
<evidence type="ECO:0000313" key="9">
    <source>
        <dbReference type="EMBL" id="MPA33090.1"/>
    </source>
</evidence>
<dbReference type="InterPro" id="IPR036874">
    <property type="entry name" value="Carbonic_anhydrase_sf"/>
</dbReference>
<dbReference type="InterPro" id="IPR001765">
    <property type="entry name" value="Carbonic_anhydrase"/>
</dbReference>
<dbReference type="InterPro" id="IPR045066">
    <property type="entry name" value="Beta_CA_cladeB"/>
</dbReference>
<evidence type="ECO:0000256" key="1">
    <source>
        <dbReference type="ARBA" id="ARBA00002904"/>
    </source>
</evidence>
<dbReference type="CDD" id="cd00884">
    <property type="entry name" value="beta_CA_cladeB"/>
    <property type="match status" value="1"/>
</dbReference>
<dbReference type="GO" id="GO:0015976">
    <property type="term" value="P:carbon utilization"/>
    <property type="evidence" value="ECO:0007669"/>
    <property type="project" value="InterPro"/>
</dbReference>
<dbReference type="FunFam" id="3.40.1050.10:FF:000003">
    <property type="entry name" value="Carbonic anhydrase"/>
    <property type="match status" value="1"/>
</dbReference>
<evidence type="ECO:0000256" key="7">
    <source>
        <dbReference type="PIRSR" id="PIRSR601765-1"/>
    </source>
</evidence>
<dbReference type="Pfam" id="PF00484">
    <property type="entry name" value="Pro_CA"/>
    <property type="match status" value="1"/>
</dbReference>
<evidence type="ECO:0000256" key="3">
    <source>
        <dbReference type="ARBA" id="ARBA00012925"/>
    </source>
</evidence>
<comment type="function">
    <text evidence="1 8">Reversible hydration of carbon dioxide.</text>
</comment>
<dbReference type="PANTHER" id="PTHR11002:SF45">
    <property type="entry name" value="CARBONIC ANHYDRASE"/>
    <property type="match status" value="1"/>
</dbReference>
<dbReference type="SUPFAM" id="SSF53056">
    <property type="entry name" value="beta-carbonic anhydrase, cab"/>
    <property type="match status" value="1"/>
</dbReference>
<keyword evidence="5 8" id="KW-0456">Lyase</keyword>
<evidence type="ECO:0000256" key="5">
    <source>
        <dbReference type="ARBA" id="ARBA00023239"/>
    </source>
</evidence>
<feature type="binding site" evidence="7">
    <location>
        <position position="150"/>
    </location>
    <ligand>
        <name>Zn(2+)</name>
        <dbReference type="ChEBI" id="CHEBI:29105"/>
    </ligand>
</feature>
<accession>A0A5B6YMQ3</accession>
<evidence type="ECO:0000256" key="2">
    <source>
        <dbReference type="ARBA" id="ARBA00006217"/>
    </source>
</evidence>
<feature type="binding site" evidence="7">
    <location>
        <position position="89"/>
    </location>
    <ligand>
        <name>Zn(2+)</name>
        <dbReference type="ChEBI" id="CHEBI:29105"/>
    </ligand>
</feature>
<dbReference type="GO" id="GO:0008270">
    <property type="term" value="F:zinc ion binding"/>
    <property type="evidence" value="ECO:0007669"/>
    <property type="project" value="UniProtKB-UniRule"/>
</dbReference>
<dbReference type="PANTHER" id="PTHR11002">
    <property type="entry name" value="CARBONIC ANHYDRASE"/>
    <property type="match status" value="1"/>
</dbReference>
<dbReference type="PROSITE" id="PS00705">
    <property type="entry name" value="PROK_CO2_ANHYDRASE_2"/>
    <property type="match status" value="1"/>
</dbReference>
<protein>
    <recommendedName>
        <fullName evidence="3 8">Carbonic anhydrase</fullName>
        <ecNumber evidence="3 8">4.2.1.1</ecNumber>
    </recommendedName>
    <alternativeName>
        <fullName evidence="8">Carbonate dehydratase</fullName>
    </alternativeName>
</protein>
<gene>
    <name evidence="9" type="ORF">Din_002531</name>
</gene>
<dbReference type="Gene3D" id="3.40.1050.10">
    <property type="entry name" value="Carbonic anhydrase"/>
    <property type="match status" value="1"/>
</dbReference>
<dbReference type="PROSITE" id="PS00704">
    <property type="entry name" value="PROK_CO2_ANHYDRASE_1"/>
    <property type="match status" value="1"/>
</dbReference>
<feature type="binding site" evidence="7">
    <location>
        <position position="147"/>
    </location>
    <ligand>
        <name>Zn(2+)</name>
        <dbReference type="ChEBI" id="CHEBI:29105"/>
    </ligand>
</feature>
<comment type="cofactor">
    <cofactor evidence="7">
        <name>Zn(2+)</name>
        <dbReference type="ChEBI" id="CHEBI:29105"/>
    </cofactor>
    <text evidence="7">Binds 1 zinc ion per subunit.</text>
</comment>
<dbReference type="SMART" id="SM00947">
    <property type="entry name" value="Pro_CA"/>
    <property type="match status" value="1"/>
</dbReference>
<dbReference type="EC" id="4.2.1.1" evidence="3 8"/>
<dbReference type="GO" id="GO:0004089">
    <property type="term" value="F:carbonate dehydratase activity"/>
    <property type="evidence" value="ECO:0007669"/>
    <property type="project" value="UniProtKB-UniRule"/>
</dbReference>
<keyword evidence="4 7" id="KW-0862">Zinc</keyword>
<proteinExistence type="inferred from homology"/>
<evidence type="ECO:0000256" key="4">
    <source>
        <dbReference type="ARBA" id="ARBA00022833"/>
    </source>
</evidence>
<keyword evidence="7" id="KW-0479">Metal-binding</keyword>
<dbReference type="EMBL" id="GHES01002531">
    <property type="protein sequence ID" value="MPA33090.1"/>
    <property type="molecule type" value="Transcribed_RNA"/>
</dbReference>